<name>A0A426Y1K0_ENSVE</name>
<dbReference type="PANTHER" id="PTHR32378">
    <property type="entry name" value="GUANINE NUCLEOTIDE-BINDING PROTEIN SUBUNIT GAMMA 3"/>
    <property type="match status" value="1"/>
</dbReference>
<dbReference type="PANTHER" id="PTHR32378:SF10">
    <property type="entry name" value="GUANINE NUCLEOTIDE-BINDING PROTEIN SUBUNIT GAMMA 3"/>
    <property type="match status" value="1"/>
</dbReference>
<gene>
    <name evidence="1" type="ORF">B296_00028936</name>
</gene>
<sequence>MGEPVPSSPPLLAPPVVVVAPRPKSPPKYPDLCGRRRLQLELQMLNREIGFIEVTQQTFSLTQMVNEFVGIKPDPLMPMYDPSISAVAY</sequence>
<comment type="caution">
    <text evidence="1">The sequence shown here is derived from an EMBL/GenBank/DDBJ whole genome shotgun (WGS) entry which is preliminary data.</text>
</comment>
<accession>A0A426Y1K0</accession>
<reference evidence="1 2" key="1">
    <citation type="journal article" date="2014" name="Agronomy (Basel)">
        <title>A Draft Genome Sequence for Ensete ventricosum, the Drought-Tolerant Tree Against Hunger.</title>
        <authorList>
            <person name="Harrison J."/>
            <person name="Moore K.A."/>
            <person name="Paszkiewicz K."/>
            <person name="Jones T."/>
            <person name="Grant M."/>
            <person name="Ambacheew D."/>
            <person name="Muzemil S."/>
            <person name="Studholme D.J."/>
        </authorList>
    </citation>
    <scope>NUCLEOTIDE SEQUENCE [LARGE SCALE GENOMIC DNA]</scope>
</reference>
<evidence type="ECO:0000313" key="2">
    <source>
        <dbReference type="Proteomes" id="UP000287651"/>
    </source>
</evidence>
<dbReference type="AlphaFoldDB" id="A0A426Y1K0"/>
<protein>
    <submittedName>
        <fullName evidence="1">Uncharacterized protein</fullName>
    </submittedName>
</protein>
<organism evidence="1 2">
    <name type="scientific">Ensete ventricosum</name>
    <name type="common">Abyssinian banana</name>
    <name type="synonym">Musa ensete</name>
    <dbReference type="NCBI Taxonomy" id="4639"/>
    <lineage>
        <taxon>Eukaryota</taxon>
        <taxon>Viridiplantae</taxon>
        <taxon>Streptophyta</taxon>
        <taxon>Embryophyta</taxon>
        <taxon>Tracheophyta</taxon>
        <taxon>Spermatophyta</taxon>
        <taxon>Magnoliopsida</taxon>
        <taxon>Liliopsida</taxon>
        <taxon>Zingiberales</taxon>
        <taxon>Musaceae</taxon>
        <taxon>Ensete</taxon>
    </lineage>
</organism>
<proteinExistence type="predicted"/>
<evidence type="ECO:0000313" key="1">
    <source>
        <dbReference type="EMBL" id="RRT45643.1"/>
    </source>
</evidence>
<dbReference type="InterPro" id="IPR055305">
    <property type="entry name" value="GG3-like"/>
</dbReference>
<dbReference type="Proteomes" id="UP000287651">
    <property type="component" value="Unassembled WGS sequence"/>
</dbReference>
<dbReference type="EMBL" id="AMZH03015700">
    <property type="protein sequence ID" value="RRT45643.1"/>
    <property type="molecule type" value="Genomic_DNA"/>
</dbReference>